<dbReference type="EMBL" id="QKZL01000001">
    <property type="protein sequence ID" value="PZX19800.1"/>
    <property type="molecule type" value="Genomic_DNA"/>
</dbReference>
<dbReference type="AlphaFoldDB" id="A0A2W7NIV3"/>
<gene>
    <name evidence="1" type="ORF">LX81_00262</name>
</gene>
<name>A0A2W7NIV3_9RHOB</name>
<accession>A0A2W7NIV3</accession>
<comment type="caution">
    <text evidence="1">The sequence shown here is derived from an EMBL/GenBank/DDBJ whole genome shotgun (WGS) entry which is preliminary data.</text>
</comment>
<dbReference type="Proteomes" id="UP000248916">
    <property type="component" value="Unassembled WGS sequence"/>
</dbReference>
<keyword evidence="2" id="KW-1185">Reference proteome</keyword>
<reference evidence="1 2" key="1">
    <citation type="submission" date="2018-06" db="EMBL/GenBank/DDBJ databases">
        <title>Genomic Encyclopedia of Archaeal and Bacterial Type Strains, Phase II (KMG-II): from individual species to whole genera.</title>
        <authorList>
            <person name="Goeker M."/>
        </authorList>
    </citation>
    <scope>NUCLEOTIDE SEQUENCE [LARGE SCALE GENOMIC DNA]</scope>
    <source>
        <strain evidence="1 2">DSM 22009</strain>
    </source>
</reference>
<sequence>MRGVEIGMIALGIALRAKAGRKEAMSIAWLREQVDLETGHGPALHRALDSFDEHMRRGSATAAGAELEDFVHELAREIAPAQAPVFAWQERADLS</sequence>
<evidence type="ECO:0000313" key="1">
    <source>
        <dbReference type="EMBL" id="PZX19800.1"/>
    </source>
</evidence>
<proteinExistence type="predicted"/>
<dbReference type="RefSeq" id="WP_111535468.1">
    <property type="nucleotide sequence ID" value="NZ_QKZL01000001.1"/>
</dbReference>
<organism evidence="1 2">
    <name type="scientific">Palleronia aestuarii</name>
    <dbReference type="NCBI Taxonomy" id="568105"/>
    <lineage>
        <taxon>Bacteria</taxon>
        <taxon>Pseudomonadati</taxon>
        <taxon>Pseudomonadota</taxon>
        <taxon>Alphaproteobacteria</taxon>
        <taxon>Rhodobacterales</taxon>
        <taxon>Roseobacteraceae</taxon>
        <taxon>Palleronia</taxon>
    </lineage>
</organism>
<evidence type="ECO:0000313" key="2">
    <source>
        <dbReference type="Proteomes" id="UP000248916"/>
    </source>
</evidence>
<protein>
    <submittedName>
        <fullName evidence="1">Uncharacterized protein</fullName>
    </submittedName>
</protein>